<feature type="region of interest" description="Disordered" evidence="1">
    <location>
        <begin position="1"/>
        <end position="44"/>
    </location>
</feature>
<dbReference type="PROSITE" id="PS51029">
    <property type="entry name" value="MADF"/>
    <property type="match status" value="1"/>
</dbReference>
<organism evidence="3 4">
    <name type="scientific">Caenorhabditis japonica</name>
    <dbReference type="NCBI Taxonomy" id="281687"/>
    <lineage>
        <taxon>Eukaryota</taxon>
        <taxon>Metazoa</taxon>
        <taxon>Ecdysozoa</taxon>
        <taxon>Nematoda</taxon>
        <taxon>Chromadorea</taxon>
        <taxon>Rhabditida</taxon>
        <taxon>Rhabditina</taxon>
        <taxon>Rhabditomorpha</taxon>
        <taxon>Rhabditoidea</taxon>
        <taxon>Rhabditidae</taxon>
        <taxon>Peloderinae</taxon>
        <taxon>Caenorhabditis</taxon>
    </lineage>
</organism>
<protein>
    <submittedName>
        <fullName evidence="3">MADF domain-containing protein</fullName>
    </submittedName>
</protein>
<feature type="compositionally biased region" description="Polar residues" evidence="1">
    <location>
        <begin position="204"/>
        <end position="213"/>
    </location>
</feature>
<evidence type="ECO:0000259" key="2">
    <source>
        <dbReference type="PROSITE" id="PS51029"/>
    </source>
</evidence>
<evidence type="ECO:0000313" key="3">
    <source>
        <dbReference type="EnsemblMetazoa" id="CJA32150.1"/>
    </source>
</evidence>
<feature type="compositionally biased region" description="Basic and acidic residues" evidence="1">
    <location>
        <begin position="1"/>
        <end position="10"/>
    </location>
</feature>
<feature type="region of interest" description="Disordered" evidence="1">
    <location>
        <begin position="201"/>
        <end position="224"/>
    </location>
</feature>
<name>A0A8R1ECF3_CAEJA</name>
<dbReference type="PANTHER" id="PTHR12243">
    <property type="entry name" value="MADF DOMAIN TRANSCRIPTION FACTOR"/>
    <property type="match status" value="1"/>
</dbReference>
<dbReference type="InterPro" id="IPR039353">
    <property type="entry name" value="TF_Adf1"/>
</dbReference>
<sequence length="556" mass="62061">MSDGPRHATDDFQIGGLKSAMSGASTSSATRSADDLQSQYTRDEAQAKETQYTLLQLVSMVRENPILYDEELQSTIPETQLKKQKREAWIRIRGDMMWQNMTPVQDVWSELLDQYLRKSDELSDSIIEAMRWTDSAIDKKKSDSRPPSQLNNMASSLEKDFFAEVPMTEDVLVPGQTMEGPASINIMRDYVVIQPTRRIGEMESPNTGAASQYSRRKSPESRETEAIVRTYPLGAKRGNIHIRPPTNTHDVLLQKVPKSSQIKKGEEIPSTQINFGRQGVLVEVEPAGYATPSQKLYKMIGSQRIAPSEPTGRRQVFQMARGNSLNYESLPPEPLIESPNISAEPPSKKKMHVDNHHRSVSLVGPPNPTIAIIPKNRVDNTIASVLIGQRTTDKILPEGIPIAEDEIILETTGESLRECKPFVEGQNSLLNVPPGNPGSSHDPSTSAEDMHHYHHQDIEDGGGGEDIEQQVVVEGQPDDMAIQYDEDLAFQQHINSVLNRLSDDEKTVMKFNMQKIILDARFGIGTARSMLKCDDMMEVQAHVEIDPSQEANDVQI</sequence>
<evidence type="ECO:0000256" key="1">
    <source>
        <dbReference type="SAM" id="MobiDB-lite"/>
    </source>
</evidence>
<dbReference type="Proteomes" id="UP000005237">
    <property type="component" value="Unassembled WGS sequence"/>
</dbReference>
<feature type="domain" description="MADF" evidence="2">
    <location>
        <begin position="56"/>
        <end position="146"/>
    </location>
</feature>
<reference evidence="4" key="1">
    <citation type="submission" date="2010-08" db="EMBL/GenBank/DDBJ databases">
        <authorList>
            <consortium name="Caenorhabditis japonica Sequencing Consortium"/>
            <person name="Wilson R.K."/>
        </authorList>
    </citation>
    <scope>NUCLEOTIDE SEQUENCE [LARGE SCALE GENOMIC DNA]</scope>
    <source>
        <strain evidence="4">DF5081</strain>
    </source>
</reference>
<feature type="compositionally biased region" description="Low complexity" evidence="1">
    <location>
        <begin position="19"/>
        <end position="31"/>
    </location>
</feature>
<reference evidence="3" key="2">
    <citation type="submission" date="2022-06" db="UniProtKB">
        <authorList>
            <consortium name="EnsemblMetazoa"/>
        </authorList>
    </citation>
    <scope>IDENTIFICATION</scope>
    <source>
        <strain evidence="3">DF5081</strain>
    </source>
</reference>
<keyword evidence="4" id="KW-1185">Reference proteome</keyword>
<dbReference type="PANTHER" id="PTHR12243:SF66">
    <property type="entry name" value="MADF DOMAIN-CONTAINING PROTEIN"/>
    <property type="match status" value="1"/>
</dbReference>
<evidence type="ECO:0000313" key="4">
    <source>
        <dbReference type="Proteomes" id="UP000005237"/>
    </source>
</evidence>
<dbReference type="GO" id="GO:0005667">
    <property type="term" value="C:transcription regulator complex"/>
    <property type="evidence" value="ECO:0007669"/>
    <property type="project" value="TreeGrafter"/>
</dbReference>
<dbReference type="InterPro" id="IPR006578">
    <property type="entry name" value="MADF-dom"/>
</dbReference>
<dbReference type="GO" id="GO:0006357">
    <property type="term" value="P:regulation of transcription by RNA polymerase II"/>
    <property type="evidence" value="ECO:0007669"/>
    <property type="project" value="TreeGrafter"/>
</dbReference>
<dbReference type="GO" id="GO:0005634">
    <property type="term" value="C:nucleus"/>
    <property type="evidence" value="ECO:0007669"/>
    <property type="project" value="TreeGrafter"/>
</dbReference>
<proteinExistence type="predicted"/>
<accession>A0A8R1ECF3</accession>
<dbReference type="AlphaFoldDB" id="A0A8R1ECF3"/>
<dbReference type="EnsemblMetazoa" id="CJA32150.1">
    <property type="protein sequence ID" value="CJA32150.1"/>
    <property type="gene ID" value="WBGene00207997"/>
</dbReference>